<feature type="transmembrane region" description="Helical" evidence="8">
    <location>
        <begin position="50"/>
        <end position="72"/>
    </location>
</feature>
<gene>
    <name evidence="9" type="ORF">FC83_GL001054</name>
</gene>
<feature type="transmembrane region" description="Helical" evidence="8">
    <location>
        <begin position="113"/>
        <end position="133"/>
    </location>
</feature>
<protein>
    <submittedName>
        <fullName evidence="9">Iron compound ABC transporter permease</fullName>
    </submittedName>
</protein>
<comment type="similarity">
    <text evidence="2">Belongs to the binding-protein-dependent transport system permease family. FecCD subfamily.</text>
</comment>
<comment type="subcellular location">
    <subcellularLocation>
        <location evidence="1">Cell membrane</location>
        <topology evidence="1">Multi-pass membrane protein</topology>
    </subcellularLocation>
</comment>
<keyword evidence="5 8" id="KW-0812">Transmembrane</keyword>
<dbReference type="Gene3D" id="1.10.3470.10">
    <property type="entry name" value="ABC transporter involved in vitamin B12 uptake, BtuC"/>
    <property type="match status" value="1"/>
</dbReference>
<evidence type="ECO:0000256" key="1">
    <source>
        <dbReference type="ARBA" id="ARBA00004651"/>
    </source>
</evidence>
<dbReference type="InterPro" id="IPR037294">
    <property type="entry name" value="ABC_BtuC-like"/>
</dbReference>
<keyword evidence="6 8" id="KW-1133">Transmembrane helix</keyword>
<dbReference type="CDD" id="cd06550">
    <property type="entry name" value="TM_ABC_iron-siderophores_like"/>
    <property type="match status" value="1"/>
</dbReference>
<dbReference type="STRING" id="1423734.FC83_GL001054"/>
<sequence length="324" mass="34063">MLWVVALCLLTVTIAVINISLGEMHLSPQQLLKALLGQANRQDELVLWQFRAPGVAMSVIVGAALALSGAIFQRLTGNDLADSSILGINAGASFGAVLFLAASQIGLQLSETVGLPIFALIGAGITALLVFNISQGQSPLGLLLGGVAVGTLLNGLILLIQLQVSQEDFEKVIVWISGSFWNLDWSYIGLLAGAFVVVFAGGLLSLHNSDLLTLGHRGAASLGLEYDKKRRQLMIFGILLAAIGVAGGGAIGFVGLMAPHIAQRLVGSKGRYYLPLTMFIGVDLLMIADVVAANLFAPSQLPVGLVVAMITVPYFIVLMLHQKK</sequence>
<dbReference type="SUPFAM" id="SSF81345">
    <property type="entry name" value="ABC transporter involved in vitamin B12 uptake, BtuC"/>
    <property type="match status" value="1"/>
</dbReference>
<dbReference type="PANTHER" id="PTHR30472:SF64">
    <property type="entry name" value="IRON(3+)-HYDROXAMATE IMPORT SYSTEM PERMEASE PROTEIN FHUG"/>
    <property type="match status" value="1"/>
</dbReference>
<evidence type="ECO:0000256" key="5">
    <source>
        <dbReference type="ARBA" id="ARBA00022692"/>
    </source>
</evidence>
<comment type="caution">
    <text evidence="9">The sequence shown here is derived from an EMBL/GenBank/DDBJ whole genome shotgun (WGS) entry which is preliminary data.</text>
</comment>
<dbReference type="Pfam" id="PF01032">
    <property type="entry name" value="FecCD"/>
    <property type="match status" value="1"/>
</dbReference>
<feature type="transmembrane region" description="Helical" evidence="8">
    <location>
        <begin position="303"/>
        <end position="321"/>
    </location>
</feature>
<dbReference type="eggNOG" id="COG0609">
    <property type="taxonomic scope" value="Bacteria"/>
</dbReference>
<feature type="transmembrane region" description="Helical" evidence="8">
    <location>
        <begin position="84"/>
        <end position="107"/>
    </location>
</feature>
<evidence type="ECO:0000256" key="3">
    <source>
        <dbReference type="ARBA" id="ARBA00022448"/>
    </source>
</evidence>
<name>A0A0R1XW65_9LACO</name>
<dbReference type="GO" id="GO:0033214">
    <property type="term" value="P:siderophore-iron import into cell"/>
    <property type="evidence" value="ECO:0007669"/>
    <property type="project" value="TreeGrafter"/>
</dbReference>
<evidence type="ECO:0000256" key="7">
    <source>
        <dbReference type="ARBA" id="ARBA00023136"/>
    </source>
</evidence>
<keyword evidence="3" id="KW-0813">Transport</keyword>
<evidence type="ECO:0000256" key="2">
    <source>
        <dbReference type="ARBA" id="ARBA00007935"/>
    </source>
</evidence>
<evidence type="ECO:0000256" key="6">
    <source>
        <dbReference type="ARBA" id="ARBA00022989"/>
    </source>
</evidence>
<feature type="transmembrane region" description="Helical" evidence="8">
    <location>
        <begin position="233"/>
        <end position="256"/>
    </location>
</feature>
<dbReference type="EMBL" id="AZGA01000084">
    <property type="protein sequence ID" value="KRM31052.1"/>
    <property type="molecule type" value="Genomic_DNA"/>
</dbReference>
<dbReference type="GO" id="GO:0005886">
    <property type="term" value="C:plasma membrane"/>
    <property type="evidence" value="ECO:0007669"/>
    <property type="project" value="UniProtKB-SubCell"/>
</dbReference>
<organism evidence="9 10">
    <name type="scientific">Agrilactobacillus composti DSM 18527 = JCM 14202</name>
    <dbReference type="NCBI Taxonomy" id="1423734"/>
    <lineage>
        <taxon>Bacteria</taxon>
        <taxon>Bacillati</taxon>
        <taxon>Bacillota</taxon>
        <taxon>Bacilli</taxon>
        <taxon>Lactobacillales</taxon>
        <taxon>Lactobacillaceae</taxon>
        <taxon>Agrilactobacillus</taxon>
    </lineage>
</organism>
<feature type="transmembrane region" description="Helical" evidence="8">
    <location>
        <begin position="140"/>
        <end position="165"/>
    </location>
</feature>
<dbReference type="PANTHER" id="PTHR30472">
    <property type="entry name" value="FERRIC ENTEROBACTIN TRANSPORT SYSTEM PERMEASE PROTEIN"/>
    <property type="match status" value="1"/>
</dbReference>
<evidence type="ECO:0000256" key="4">
    <source>
        <dbReference type="ARBA" id="ARBA00022475"/>
    </source>
</evidence>
<feature type="transmembrane region" description="Helical" evidence="8">
    <location>
        <begin position="185"/>
        <end position="206"/>
    </location>
</feature>
<proteinExistence type="inferred from homology"/>
<keyword evidence="4" id="KW-1003">Cell membrane</keyword>
<feature type="transmembrane region" description="Helical" evidence="8">
    <location>
        <begin position="276"/>
        <end position="296"/>
    </location>
</feature>
<evidence type="ECO:0000256" key="8">
    <source>
        <dbReference type="SAM" id="Phobius"/>
    </source>
</evidence>
<keyword evidence="10" id="KW-1185">Reference proteome</keyword>
<dbReference type="PATRIC" id="fig|1423734.3.peg.1067"/>
<reference evidence="9 10" key="1">
    <citation type="journal article" date="2015" name="Genome Announc.">
        <title>Expanding the biotechnology potential of lactobacilli through comparative genomics of 213 strains and associated genera.</title>
        <authorList>
            <person name="Sun Z."/>
            <person name="Harris H.M."/>
            <person name="McCann A."/>
            <person name="Guo C."/>
            <person name="Argimon S."/>
            <person name="Zhang W."/>
            <person name="Yang X."/>
            <person name="Jeffery I.B."/>
            <person name="Cooney J.C."/>
            <person name="Kagawa T.F."/>
            <person name="Liu W."/>
            <person name="Song Y."/>
            <person name="Salvetti E."/>
            <person name="Wrobel A."/>
            <person name="Rasinkangas P."/>
            <person name="Parkhill J."/>
            <person name="Rea M.C."/>
            <person name="O'Sullivan O."/>
            <person name="Ritari J."/>
            <person name="Douillard F.P."/>
            <person name="Paul Ross R."/>
            <person name="Yang R."/>
            <person name="Briner A.E."/>
            <person name="Felis G.E."/>
            <person name="de Vos W.M."/>
            <person name="Barrangou R."/>
            <person name="Klaenhammer T.R."/>
            <person name="Caufield P.W."/>
            <person name="Cui Y."/>
            <person name="Zhang H."/>
            <person name="O'Toole P.W."/>
        </authorList>
    </citation>
    <scope>NUCLEOTIDE SEQUENCE [LARGE SCALE GENOMIC DNA]</scope>
    <source>
        <strain evidence="9 10">DSM 18527</strain>
    </source>
</reference>
<dbReference type="InterPro" id="IPR000522">
    <property type="entry name" value="ABC_transptr_permease_BtuC"/>
</dbReference>
<evidence type="ECO:0000313" key="9">
    <source>
        <dbReference type="EMBL" id="KRM31052.1"/>
    </source>
</evidence>
<dbReference type="GO" id="GO:0022857">
    <property type="term" value="F:transmembrane transporter activity"/>
    <property type="evidence" value="ECO:0007669"/>
    <property type="project" value="InterPro"/>
</dbReference>
<accession>A0A0R1XW65</accession>
<keyword evidence="7 8" id="KW-0472">Membrane</keyword>
<evidence type="ECO:0000313" key="10">
    <source>
        <dbReference type="Proteomes" id="UP000051236"/>
    </source>
</evidence>
<dbReference type="Proteomes" id="UP000051236">
    <property type="component" value="Unassembled WGS sequence"/>
</dbReference>
<dbReference type="AlphaFoldDB" id="A0A0R1XW65"/>